<evidence type="ECO:0000313" key="2">
    <source>
        <dbReference type="EMBL" id="MPC44029.1"/>
    </source>
</evidence>
<protein>
    <submittedName>
        <fullName evidence="2">Uncharacterized protein</fullName>
    </submittedName>
</protein>
<evidence type="ECO:0000313" key="3">
    <source>
        <dbReference type="Proteomes" id="UP000324222"/>
    </source>
</evidence>
<reference evidence="2 3" key="1">
    <citation type="submission" date="2019-05" db="EMBL/GenBank/DDBJ databases">
        <title>Another draft genome of Portunus trituberculatus and its Hox gene families provides insights of decapod evolution.</title>
        <authorList>
            <person name="Jeong J.-H."/>
            <person name="Song I."/>
            <person name="Kim S."/>
            <person name="Choi T."/>
            <person name="Kim D."/>
            <person name="Ryu S."/>
            <person name="Kim W."/>
        </authorList>
    </citation>
    <scope>NUCLEOTIDE SEQUENCE [LARGE SCALE GENOMIC DNA]</scope>
    <source>
        <tissue evidence="2">Muscle</tissue>
    </source>
</reference>
<dbReference type="EMBL" id="VSRR010006091">
    <property type="protein sequence ID" value="MPC44029.1"/>
    <property type="molecule type" value="Genomic_DNA"/>
</dbReference>
<name>A0A5B7FFM0_PORTR</name>
<comment type="caution">
    <text evidence="2">The sequence shown here is derived from an EMBL/GenBank/DDBJ whole genome shotgun (WGS) entry which is preliminary data.</text>
</comment>
<dbReference type="Proteomes" id="UP000324222">
    <property type="component" value="Unassembled WGS sequence"/>
</dbReference>
<feature type="region of interest" description="Disordered" evidence="1">
    <location>
        <begin position="28"/>
        <end position="68"/>
    </location>
</feature>
<feature type="compositionally biased region" description="Polar residues" evidence="1">
    <location>
        <begin position="31"/>
        <end position="43"/>
    </location>
</feature>
<proteinExistence type="predicted"/>
<accession>A0A5B7FFM0</accession>
<evidence type="ECO:0000256" key="1">
    <source>
        <dbReference type="SAM" id="MobiDB-lite"/>
    </source>
</evidence>
<keyword evidence="3" id="KW-1185">Reference proteome</keyword>
<dbReference type="AlphaFoldDB" id="A0A5B7FFM0"/>
<organism evidence="2 3">
    <name type="scientific">Portunus trituberculatus</name>
    <name type="common">Swimming crab</name>
    <name type="synonym">Neptunus trituberculatus</name>
    <dbReference type="NCBI Taxonomy" id="210409"/>
    <lineage>
        <taxon>Eukaryota</taxon>
        <taxon>Metazoa</taxon>
        <taxon>Ecdysozoa</taxon>
        <taxon>Arthropoda</taxon>
        <taxon>Crustacea</taxon>
        <taxon>Multicrustacea</taxon>
        <taxon>Malacostraca</taxon>
        <taxon>Eumalacostraca</taxon>
        <taxon>Eucarida</taxon>
        <taxon>Decapoda</taxon>
        <taxon>Pleocyemata</taxon>
        <taxon>Brachyura</taxon>
        <taxon>Eubrachyura</taxon>
        <taxon>Portunoidea</taxon>
        <taxon>Portunidae</taxon>
        <taxon>Portuninae</taxon>
        <taxon>Portunus</taxon>
    </lineage>
</organism>
<gene>
    <name evidence="2" type="ORF">E2C01_037688</name>
</gene>
<sequence length="68" mass="7349">MDAIFPCRGALWPAVNGPPLPHLIHTKHSTNKTLLTTESNIRTRSPVSTASPPLPSSAPRTHDRGQQS</sequence>